<reference evidence="2 3" key="1">
    <citation type="submission" date="2017-09" db="EMBL/GenBank/DDBJ databases">
        <title>WGS assembly of Aquilegia coerulea Goldsmith.</title>
        <authorList>
            <person name="Hodges S."/>
            <person name="Kramer E."/>
            <person name="Nordborg M."/>
            <person name="Tomkins J."/>
            <person name="Borevitz J."/>
            <person name="Derieg N."/>
            <person name="Yan J."/>
            <person name="Mihaltcheva S."/>
            <person name="Hayes R.D."/>
            <person name="Rokhsar D."/>
        </authorList>
    </citation>
    <scope>NUCLEOTIDE SEQUENCE [LARGE SCALE GENOMIC DNA]</scope>
    <source>
        <strain evidence="3">cv. Goldsmith</strain>
    </source>
</reference>
<dbReference type="STRING" id="218851.A0A2G5EGT4"/>
<dbReference type="OrthoDB" id="1930685at2759"/>
<dbReference type="InParanoid" id="A0A2G5EGT4"/>
<feature type="compositionally biased region" description="Basic residues" evidence="1">
    <location>
        <begin position="1"/>
        <end position="12"/>
    </location>
</feature>
<evidence type="ECO:0000256" key="1">
    <source>
        <dbReference type="SAM" id="MobiDB-lite"/>
    </source>
</evidence>
<feature type="region of interest" description="Disordered" evidence="1">
    <location>
        <begin position="1"/>
        <end position="33"/>
    </location>
</feature>
<gene>
    <name evidence="2" type="ORF">AQUCO_00800008v1</name>
</gene>
<dbReference type="PANTHER" id="PTHR36385">
    <property type="entry name" value="OS07G0562900 PROTEIN"/>
    <property type="match status" value="1"/>
</dbReference>
<organism evidence="2 3">
    <name type="scientific">Aquilegia coerulea</name>
    <name type="common">Rocky mountain columbine</name>
    <dbReference type="NCBI Taxonomy" id="218851"/>
    <lineage>
        <taxon>Eukaryota</taxon>
        <taxon>Viridiplantae</taxon>
        <taxon>Streptophyta</taxon>
        <taxon>Embryophyta</taxon>
        <taxon>Tracheophyta</taxon>
        <taxon>Spermatophyta</taxon>
        <taxon>Magnoliopsida</taxon>
        <taxon>Ranunculales</taxon>
        <taxon>Ranunculaceae</taxon>
        <taxon>Thalictroideae</taxon>
        <taxon>Aquilegia</taxon>
    </lineage>
</organism>
<evidence type="ECO:0000313" key="2">
    <source>
        <dbReference type="EMBL" id="PIA54968.1"/>
    </source>
</evidence>
<proteinExistence type="predicted"/>
<name>A0A2G5EGT4_AQUCA</name>
<dbReference type="EMBL" id="KZ305025">
    <property type="protein sequence ID" value="PIA54968.1"/>
    <property type="molecule type" value="Genomic_DNA"/>
</dbReference>
<sequence>MGKKRDKKNKNSKKSDDTSSMDITTTQSDFNVPQAMDTTEGVASDAVHSILNRKIKKGVPMKRSKNVRKMKAIEKAISKSEKSEEKTKKLGDKRHRTQSAKLLYD</sequence>
<dbReference type="AlphaFoldDB" id="A0A2G5EGT4"/>
<keyword evidence="3" id="KW-1185">Reference proteome</keyword>
<dbReference type="PANTHER" id="PTHR36385:SF1">
    <property type="entry name" value="OS07G0562900 PROTEIN"/>
    <property type="match status" value="1"/>
</dbReference>
<evidence type="ECO:0000313" key="3">
    <source>
        <dbReference type="Proteomes" id="UP000230069"/>
    </source>
</evidence>
<dbReference type="Proteomes" id="UP000230069">
    <property type="component" value="Unassembled WGS sequence"/>
</dbReference>
<feature type="compositionally biased region" description="Basic and acidic residues" evidence="1">
    <location>
        <begin position="74"/>
        <end position="90"/>
    </location>
</feature>
<accession>A0A2G5EGT4</accession>
<feature type="compositionally biased region" description="Low complexity" evidence="1">
    <location>
        <begin position="18"/>
        <end position="29"/>
    </location>
</feature>
<protein>
    <submittedName>
        <fullName evidence="2">Uncharacterized protein</fullName>
    </submittedName>
</protein>
<feature type="region of interest" description="Disordered" evidence="1">
    <location>
        <begin position="74"/>
        <end position="105"/>
    </location>
</feature>